<dbReference type="EMBL" id="JXYS01000073">
    <property type="protein sequence ID" value="KJF16827.1"/>
    <property type="molecule type" value="Genomic_DNA"/>
</dbReference>
<proteinExistence type="inferred from homology"/>
<dbReference type="Pfam" id="PF00528">
    <property type="entry name" value="BPD_transp_1"/>
    <property type="match status" value="1"/>
</dbReference>
<feature type="domain" description="ABC transmembrane type-1" evidence="8">
    <location>
        <begin position="96"/>
        <end position="287"/>
    </location>
</feature>
<dbReference type="SUPFAM" id="SSF161098">
    <property type="entry name" value="MetI-like"/>
    <property type="match status" value="1"/>
</dbReference>
<dbReference type="GO" id="GO:0055085">
    <property type="term" value="P:transmembrane transport"/>
    <property type="evidence" value="ECO:0007669"/>
    <property type="project" value="InterPro"/>
</dbReference>
<keyword evidence="4 7" id="KW-0812">Transmembrane</keyword>
<keyword evidence="5 7" id="KW-1133">Transmembrane helix</keyword>
<dbReference type="STRING" id="1280514.AXFE_23280"/>
<evidence type="ECO:0000256" key="4">
    <source>
        <dbReference type="ARBA" id="ARBA00022692"/>
    </source>
</evidence>
<evidence type="ECO:0000313" key="10">
    <source>
        <dbReference type="Proteomes" id="UP000032360"/>
    </source>
</evidence>
<keyword evidence="10" id="KW-1185">Reference proteome</keyword>
<dbReference type="GO" id="GO:0005886">
    <property type="term" value="C:plasma membrane"/>
    <property type="evidence" value="ECO:0007669"/>
    <property type="project" value="UniProtKB-SubCell"/>
</dbReference>
<evidence type="ECO:0000256" key="6">
    <source>
        <dbReference type="ARBA" id="ARBA00023136"/>
    </source>
</evidence>
<feature type="transmembrane region" description="Helical" evidence="7">
    <location>
        <begin position="35"/>
        <end position="57"/>
    </location>
</feature>
<feature type="transmembrane region" description="Helical" evidence="7">
    <location>
        <begin position="266"/>
        <end position="287"/>
    </location>
</feature>
<evidence type="ECO:0000256" key="1">
    <source>
        <dbReference type="ARBA" id="ARBA00004651"/>
    </source>
</evidence>
<evidence type="ECO:0000256" key="3">
    <source>
        <dbReference type="ARBA" id="ARBA00022475"/>
    </source>
</evidence>
<protein>
    <submittedName>
        <fullName evidence="9">Trehalose transport system permease protein SugB</fullName>
    </submittedName>
</protein>
<dbReference type="CDD" id="cd06261">
    <property type="entry name" value="TM_PBP2"/>
    <property type="match status" value="1"/>
</dbReference>
<keyword evidence="3" id="KW-1003">Cell membrane</keyword>
<accession>A0A0D8HGE1</accession>
<dbReference type="PANTHER" id="PTHR32243">
    <property type="entry name" value="MALTOSE TRANSPORT SYSTEM PERMEASE-RELATED"/>
    <property type="match status" value="1"/>
</dbReference>
<dbReference type="InterPro" id="IPR035906">
    <property type="entry name" value="MetI-like_sf"/>
</dbReference>
<name>A0A0D8HGE1_9ACTN</name>
<comment type="similarity">
    <text evidence="7">Belongs to the binding-protein-dependent transport system permease family.</text>
</comment>
<dbReference type="Gene3D" id="1.10.3720.10">
    <property type="entry name" value="MetI-like"/>
    <property type="match status" value="1"/>
</dbReference>
<dbReference type="InterPro" id="IPR000515">
    <property type="entry name" value="MetI-like"/>
</dbReference>
<sequence>MSMTKIPNQKISKRAYKSGPVRRSKRGAWAKARMGLFNASAIVLGFYALFPVLWILITSLKPQAQLTTQPVTLIPSSLTLGSYRTALGQAPFGRYYINSLVVSVTATLASLILGTFAGYAIARLRFRFKKVILLVILAFSFLPPITLVVPLFNLFRHFNLLNTYWALIIPYTFLSLPICVWLMNAYLQDLPKELEEAAMVDGLGYFGAFFKIILRVSVPGIVTAGLIIFAGDWNEFLLALTFMTNNSMRTLPVGIALYPGQYTFPWGIISAATVLALVPVALAVSVFQKRLISGMTLGAVK</sequence>
<keyword evidence="6 7" id="KW-0472">Membrane</keyword>
<dbReference type="Proteomes" id="UP000032360">
    <property type="component" value="Unassembled WGS sequence"/>
</dbReference>
<feature type="transmembrane region" description="Helical" evidence="7">
    <location>
        <begin position="95"/>
        <end position="119"/>
    </location>
</feature>
<comment type="caution">
    <text evidence="9">The sequence shown here is derived from an EMBL/GenBank/DDBJ whole genome shotgun (WGS) entry which is preliminary data.</text>
</comment>
<dbReference type="AlphaFoldDB" id="A0A0D8HGE1"/>
<evidence type="ECO:0000256" key="7">
    <source>
        <dbReference type="RuleBase" id="RU363032"/>
    </source>
</evidence>
<evidence type="ECO:0000256" key="5">
    <source>
        <dbReference type="ARBA" id="ARBA00022989"/>
    </source>
</evidence>
<evidence type="ECO:0000313" key="9">
    <source>
        <dbReference type="EMBL" id="KJF16827.1"/>
    </source>
</evidence>
<reference evidence="9 10" key="1">
    <citation type="submission" date="2015-01" db="EMBL/GenBank/DDBJ databases">
        <title>Draft genome of the acidophilic iron oxidizer Acidithrix ferrooxidans strain Py-F3.</title>
        <authorList>
            <person name="Poehlein A."/>
            <person name="Eisen S."/>
            <person name="Schloemann M."/>
            <person name="Johnson B.D."/>
            <person name="Daniel R."/>
            <person name="Muehling M."/>
        </authorList>
    </citation>
    <scope>NUCLEOTIDE SEQUENCE [LARGE SCALE GENOMIC DNA]</scope>
    <source>
        <strain evidence="9 10">Py-F3</strain>
    </source>
</reference>
<comment type="subcellular location">
    <subcellularLocation>
        <location evidence="1 7">Cell membrane</location>
        <topology evidence="1 7">Multi-pass membrane protein</topology>
    </subcellularLocation>
</comment>
<evidence type="ECO:0000256" key="2">
    <source>
        <dbReference type="ARBA" id="ARBA00022448"/>
    </source>
</evidence>
<dbReference type="PROSITE" id="PS50928">
    <property type="entry name" value="ABC_TM1"/>
    <property type="match status" value="1"/>
</dbReference>
<feature type="transmembrane region" description="Helical" evidence="7">
    <location>
        <begin position="164"/>
        <end position="187"/>
    </location>
</feature>
<feature type="transmembrane region" description="Helical" evidence="7">
    <location>
        <begin position="131"/>
        <end position="152"/>
    </location>
</feature>
<feature type="transmembrane region" description="Helical" evidence="7">
    <location>
        <begin position="208"/>
        <end position="230"/>
    </location>
</feature>
<organism evidence="9 10">
    <name type="scientific">Acidithrix ferrooxidans</name>
    <dbReference type="NCBI Taxonomy" id="1280514"/>
    <lineage>
        <taxon>Bacteria</taxon>
        <taxon>Bacillati</taxon>
        <taxon>Actinomycetota</taxon>
        <taxon>Acidimicrobiia</taxon>
        <taxon>Acidimicrobiales</taxon>
        <taxon>Acidimicrobiaceae</taxon>
        <taxon>Acidithrix</taxon>
    </lineage>
</organism>
<evidence type="ECO:0000259" key="8">
    <source>
        <dbReference type="PROSITE" id="PS50928"/>
    </source>
</evidence>
<dbReference type="InterPro" id="IPR050901">
    <property type="entry name" value="BP-dep_ABC_trans_perm"/>
</dbReference>
<dbReference type="PANTHER" id="PTHR32243:SF18">
    <property type="entry name" value="INNER MEMBRANE ABC TRANSPORTER PERMEASE PROTEIN YCJP"/>
    <property type="match status" value="1"/>
</dbReference>
<keyword evidence="2 7" id="KW-0813">Transport</keyword>
<gene>
    <name evidence="9" type="primary">sugB2</name>
    <name evidence="9" type="ORF">AXFE_23280</name>
</gene>